<feature type="transmembrane region" description="Helical" evidence="1">
    <location>
        <begin position="32"/>
        <end position="56"/>
    </location>
</feature>
<keyword evidence="1" id="KW-1133">Transmembrane helix</keyword>
<dbReference type="iPTMnet" id="Q3TRX7"/>
<reference evidence="2" key="5">
    <citation type="journal article" date="2002" name="Nature">
        <title>Analysis of the mouse transcriptome based on functional annotation of 60,770 full-length cDNAs.</title>
        <authorList>
            <consortium name="The FANTOM Consortium and the RIKEN Genome Exploration Research Group Phase I and II Team"/>
        </authorList>
    </citation>
    <scope>NUCLEOTIDE SEQUENCE</scope>
    <source>
        <strain evidence="2">C57BL/6J</strain>
        <tissue evidence="2">Diencephalon</tissue>
    </source>
</reference>
<organism evidence="2">
    <name type="scientific">Mus musculus</name>
    <name type="common">Mouse</name>
    <dbReference type="NCBI Taxonomy" id="10090"/>
    <lineage>
        <taxon>Eukaryota</taxon>
        <taxon>Metazoa</taxon>
        <taxon>Chordata</taxon>
        <taxon>Craniata</taxon>
        <taxon>Vertebrata</taxon>
        <taxon>Euteleostomi</taxon>
        <taxon>Mammalia</taxon>
        <taxon>Eutheria</taxon>
        <taxon>Euarchontoglires</taxon>
        <taxon>Glires</taxon>
        <taxon>Rodentia</taxon>
        <taxon>Myomorpha</taxon>
        <taxon>Muroidea</taxon>
        <taxon>Muridae</taxon>
        <taxon>Murinae</taxon>
        <taxon>Mus</taxon>
        <taxon>Mus</taxon>
    </lineage>
</organism>
<keyword evidence="1" id="KW-0812">Transmembrane</keyword>
<evidence type="ECO:0000313" key="3">
    <source>
        <dbReference type="MGI" id="MGI:3642497"/>
    </source>
</evidence>
<keyword evidence="1" id="KW-0472">Membrane</keyword>
<reference evidence="2" key="3">
    <citation type="journal article" date="2000" name="Genome Res.">
        <title>RIKEN integrated sequence analysis (RISA) system--384-format sequencing pipeline with 384 multicapillary sequencer.</title>
        <authorList>
            <person name="Shibata K."/>
            <person name="Itoh M."/>
            <person name="Aizawa K."/>
            <person name="Nagaoka S."/>
            <person name="Sasaki N."/>
            <person name="Carninci P."/>
            <person name="Konno H."/>
            <person name="Akiyama J."/>
            <person name="Nishi K."/>
            <person name="Kitsunai T."/>
            <person name="Tashiro H."/>
            <person name="Itoh M."/>
            <person name="Sumi N."/>
            <person name="Ishii Y."/>
            <person name="Nakamura S."/>
            <person name="Hazama M."/>
            <person name="Nishine T."/>
            <person name="Harada A."/>
            <person name="Yamamoto R."/>
            <person name="Matsumoto H."/>
            <person name="Sakaguchi S."/>
            <person name="Ikegami T."/>
            <person name="Kashiwagi K."/>
            <person name="Fujiwake S."/>
            <person name="Inoue K."/>
            <person name="Togawa Y."/>
            <person name="Izawa M."/>
            <person name="Ohara E."/>
            <person name="Watahiki M."/>
            <person name="Yoneda Y."/>
            <person name="Ishikawa T."/>
            <person name="Ozawa K."/>
            <person name="Tanaka T."/>
            <person name="Matsuura S."/>
            <person name="Kawai J."/>
            <person name="Okazaki Y."/>
            <person name="Muramatsu M."/>
            <person name="Inoue Y."/>
            <person name="Kira A."/>
            <person name="Hayashizaki Y."/>
        </authorList>
    </citation>
    <scope>NUCLEOTIDE SEQUENCE</scope>
    <source>
        <strain evidence="2">C57BL/6J</strain>
        <tissue evidence="2">Diencephalon</tissue>
    </source>
</reference>
<proteinExistence type="evidence at transcript level"/>
<evidence type="ECO:0000313" key="2">
    <source>
        <dbReference type="EMBL" id="BAE36899.1"/>
    </source>
</evidence>
<reference evidence="2" key="4">
    <citation type="journal article" date="2001" name="Nature">
        <title>Functional annotation of a full-length mouse cDNA collection.</title>
        <authorList>
            <consortium name="The RIKEN Genome Exploration Research Group Phase II Team and the FANTOM Consortium"/>
        </authorList>
    </citation>
    <scope>NUCLEOTIDE SEQUENCE</scope>
    <source>
        <strain evidence="2">C57BL/6J</strain>
        <tissue evidence="2">Diencephalon</tissue>
    </source>
</reference>
<dbReference type="EMBL" id="AK162408">
    <property type="protein sequence ID" value="BAE36899.1"/>
    <property type="molecule type" value="mRNA"/>
</dbReference>
<reference evidence="2" key="2">
    <citation type="journal article" date="2000" name="Genome Res.">
        <title>Normalization and subtraction of cap-trapper-selected cDNAs to prepare full-length cDNA libraries for rapid discovery of new genes.</title>
        <authorList>
            <person name="Carninci P."/>
            <person name="Shibata Y."/>
            <person name="Hayatsu N."/>
            <person name="Sugahara Y."/>
            <person name="Shibata K."/>
            <person name="Itoh M."/>
            <person name="Konno H."/>
            <person name="Okazaki Y."/>
            <person name="Muramatsu M."/>
            <person name="Hayashizaki Y."/>
        </authorList>
    </citation>
    <scope>NUCLEOTIDE SEQUENCE</scope>
    <source>
        <strain evidence="2">C57BL/6J</strain>
        <tissue evidence="2">Diencephalon</tissue>
    </source>
</reference>
<dbReference type="AGR" id="MGI:3642497"/>
<dbReference type="PhosphoSitePlus" id="Q3TRX7"/>
<dbReference type="AlphaFoldDB" id="Q3TRX7"/>
<dbReference type="EMBL" id="AK136832">
    <property type="protein sequence ID" value="BAE23141.1"/>
    <property type="molecule type" value="mRNA"/>
</dbReference>
<feature type="transmembrane region" description="Helical" evidence="1">
    <location>
        <begin position="6"/>
        <end position="25"/>
    </location>
</feature>
<name>Q3TRX7_MOUSE</name>
<reference evidence="2" key="7">
    <citation type="journal article" date="2005" name="Science">
        <title>The Transcriptional Landscape of the Mammalian Genome.</title>
        <authorList>
            <consortium name="The FANTOM Consortium"/>
            <consortium name="Riken Genome Exploration Research Group and Genome Science Group (Genome Network Project Core Group)"/>
        </authorList>
    </citation>
    <scope>NUCLEOTIDE SEQUENCE</scope>
    <source>
        <strain evidence="2">C57BL/6J</strain>
        <tissue evidence="2">Diencephalon</tissue>
    </source>
</reference>
<reference evidence="2" key="6">
    <citation type="submission" date="2004-04" db="EMBL/GenBank/DDBJ databases">
        <authorList>
            <person name="Arakawa T."/>
            <person name="Carninci P."/>
            <person name="Fukuda S."/>
            <person name="Hashizume W."/>
            <person name="Hayashida K."/>
            <person name="Hori F."/>
            <person name="Iida J."/>
            <person name="Imamura K."/>
            <person name="Imotani K."/>
            <person name="Itoh M."/>
            <person name="Kanagawa S."/>
            <person name="Kawai J."/>
            <person name="Kojima M."/>
            <person name="Konno H."/>
            <person name="Murata M."/>
            <person name="Nakamura M."/>
            <person name="Ninomiya N."/>
            <person name="Nishiyori H."/>
            <person name="Nomura K."/>
            <person name="Ohno M."/>
            <person name="Sakazume N."/>
            <person name="Sano H."/>
            <person name="Sasaki D."/>
            <person name="Shibata K."/>
            <person name="Shiraki T."/>
            <person name="Tagami M."/>
            <person name="Tagami Y."/>
            <person name="Waki K."/>
            <person name="Watahiki A."/>
            <person name="Muramatsu M."/>
            <person name="Hayashizaki Y."/>
        </authorList>
    </citation>
    <scope>NUCLEOTIDE SEQUENCE</scope>
    <source>
        <strain evidence="2">C57BL/6J</strain>
        <tissue evidence="2">Diencephalon</tissue>
    </source>
</reference>
<sequence length="74" mass="8394">MVHGSYIYLFITILYFLAGATRGCLSTTMAESLVLVNICLFSRSEPFFIGAFSVFYNMLRSSVDQVMTSFKLWS</sequence>
<reference evidence="2" key="1">
    <citation type="journal article" date="1999" name="Methods Enzymol.">
        <title>High-efficiency full-length cDNA cloning.</title>
        <authorList>
            <person name="Carninci P."/>
            <person name="Hayashizaki Y."/>
        </authorList>
    </citation>
    <scope>NUCLEOTIDE SEQUENCE</scope>
    <source>
        <strain evidence="2">C57BL/6J</strain>
        <tissue evidence="2">Diencephalon</tissue>
    </source>
</reference>
<dbReference type="MGI" id="MGI:3642497">
    <property type="gene designation" value="Gm10667"/>
</dbReference>
<protein>
    <submittedName>
        <fullName evidence="2">Uncharacterized protein</fullName>
    </submittedName>
</protein>
<accession>Q3TRX7</accession>
<evidence type="ECO:0000256" key="1">
    <source>
        <dbReference type="SAM" id="Phobius"/>
    </source>
</evidence>
<gene>
    <name evidence="3" type="primary">Gm10667</name>
</gene>
<reference evidence="2" key="8">
    <citation type="journal article" date="2005" name="Science">
        <title>Antisense Transcription in the Mammalian Transcriptome.</title>
        <authorList>
            <consortium name="RIKEN Genome Exploration Research Group and Genome Science Group (Genome Network Project Core Group) and the FANTOM Consortium"/>
        </authorList>
    </citation>
    <scope>NUCLEOTIDE SEQUENCE</scope>
    <source>
        <strain evidence="2">C57BL/6J</strain>
        <tissue evidence="2">Diencephalon</tissue>
    </source>
</reference>